<gene>
    <name evidence="2" type="ORF">JS533_011045</name>
</gene>
<feature type="transmembrane region" description="Helical" evidence="1">
    <location>
        <begin position="20"/>
        <end position="41"/>
    </location>
</feature>
<reference evidence="2 3" key="2">
    <citation type="journal article" date="2021" name="Syst. Appl. Microbiol.">
        <title>Phylogenetic classification of ten novel species belonging to the genus Bifidobacterium comprising B. phasiani sp. nov., B. pongonis sp. nov., B. saguinibicoloris sp. nov., B. colobi sp. nov., B. simiiventris sp. nov., B. santillanense sp. nov., B. miconis sp. nov., B. amazonense sp. nov., B. pluvialisilvae sp. nov., and B. miconisargentati sp. nov.</title>
        <authorList>
            <person name="Lugli G.A."/>
            <person name="Calvete-Torre I."/>
            <person name="Alessandri G."/>
            <person name="Milani C."/>
            <person name="Turroni F."/>
            <person name="Laiolo P."/>
            <person name="Ossiprandi M.C."/>
            <person name="Margolles A."/>
            <person name="Ruiz L."/>
            <person name="Ventura M."/>
        </authorList>
    </citation>
    <scope>NUCLEOTIDE SEQUENCE [LARGE SCALE GENOMIC DNA]</scope>
    <source>
        <strain evidence="2 3">MA1</strain>
    </source>
</reference>
<name>A0ABS9VXI2_9BIFI</name>
<evidence type="ECO:0000256" key="1">
    <source>
        <dbReference type="SAM" id="Phobius"/>
    </source>
</evidence>
<keyword evidence="1" id="KW-0812">Transmembrane</keyword>
<protein>
    <submittedName>
        <fullName evidence="2">Uncharacterized protein</fullName>
    </submittedName>
</protein>
<reference evidence="2 3" key="1">
    <citation type="journal article" date="2021" name="Environ. Microbiol.">
        <title>Genetic insights into the dark matter of the mammalian gut microbiota through targeted genome reconstruction.</title>
        <authorList>
            <person name="Lugli G.A."/>
            <person name="Alessandri G."/>
            <person name="Milani C."/>
            <person name="Viappiani A."/>
            <person name="Fontana F."/>
            <person name="Tarracchini C."/>
            <person name="Mancabelli L."/>
            <person name="Argentini C."/>
            <person name="Ruiz L."/>
            <person name="Margolles A."/>
            <person name="van Sinderen D."/>
            <person name="Turroni F."/>
            <person name="Ventura M."/>
        </authorList>
    </citation>
    <scope>NUCLEOTIDE SEQUENCE [LARGE SCALE GENOMIC DNA]</scope>
    <source>
        <strain evidence="2 3">MA1</strain>
    </source>
</reference>
<dbReference type="EMBL" id="JAFEJT020000056">
    <property type="protein sequence ID" value="MCH9276803.1"/>
    <property type="molecule type" value="Genomic_DNA"/>
</dbReference>
<keyword evidence="3" id="KW-1185">Reference proteome</keyword>
<accession>A0ABS9VXI2</accession>
<dbReference type="RefSeq" id="WP_241514592.1">
    <property type="nucleotide sequence ID" value="NZ_JAFEJT020000056.1"/>
</dbReference>
<organism evidence="2 3">
    <name type="scientific">Bifidobacterium amazonense</name>
    <dbReference type="NCBI Taxonomy" id="2809027"/>
    <lineage>
        <taxon>Bacteria</taxon>
        <taxon>Bacillati</taxon>
        <taxon>Actinomycetota</taxon>
        <taxon>Actinomycetes</taxon>
        <taxon>Bifidobacteriales</taxon>
        <taxon>Bifidobacteriaceae</taxon>
        <taxon>Bifidobacterium</taxon>
    </lineage>
</organism>
<comment type="caution">
    <text evidence="2">The sequence shown here is derived from an EMBL/GenBank/DDBJ whole genome shotgun (WGS) entry which is preliminary data.</text>
</comment>
<keyword evidence="1" id="KW-0472">Membrane</keyword>
<keyword evidence="1" id="KW-1133">Transmembrane helix</keyword>
<dbReference type="Proteomes" id="UP000710815">
    <property type="component" value="Unassembled WGS sequence"/>
</dbReference>
<evidence type="ECO:0000313" key="2">
    <source>
        <dbReference type="EMBL" id="MCH9276803.1"/>
    </source>
</evidence>
<proteinExistence type="predicted"/>
<evidence type="ECO:0000313" key="3">
    <source>
        <dbReference type="Proteomes" id="UP000710815"/>
    </source>
</evidence>
<sequence length="56" mass="5586">MFISFGNIGIVVGTSLGGYAVGGPGISATPFVCLALSAALYSSSLVMESMPWTANA</sequence>